<dbReference type="EMBL" id="DF820456">
    <property type="protein sequence ID" value="GAK50259.1"/>
    <property type="molecule type" value="Genomic_DNA"/>
</dbReference>
<sequence>MTPSSAIRRKAIDMLIKCIATVAALIGIFFLGWILIEVFRQGMGAINWKFFSALPAPPGMAGGGLLNAILGTVLMTVLATLIGVPTGILAGVYLAEFGKHTHLGAVVRFTVNVLMGIPSIIIGLFVYTILVFPFKHFSAYAGAVALAILMFPVVARTTEDMLSMVPNALREASMSIGNPRWMATTGILFRAAKTGLITGVLLSVARVSGETAPLLFTALNSPYMLKSLRQPVANLTVTIYQYAMSPYDDWNRMAWGASLVIMVTVLALNILARWVVKESKR</sequence>
<comment type="similarity">
    <text evidence="2 9">Belongs to the binding-protein-dependent transport system permease family. CysTW subfamily.</text>
</comment>
<dbReference type="STRING" id="1499966.U14_01487"/>
<keyword evidence="6 9" id="KW-0812">Transmembrane</keyword>
<dbReference type="InterPro" id="IPR000515">
    <property type="entry name" value="MetI-like"/>
</dbReference>
<dbReference type="PROSITE" id="PS50928">
    <property type="entry name" value="ABC_TM1"/>
    <property type="match status" value="1"/>
</dbReference>
<dbReference type="PANTHER" id="PTHR42922:SF1">
    <property type="entry name" value="PHOSPHATE TRANSPORT SYSTEM PERMEASE PROTEIN PSTA"/>
    <property type="match status" value="1"/>
</dbReference>
<dbReference type="InterPro" id="IPR005672">
    <property type="entry name" value="Phosphate_PstA"/>
</dbReference>
<evidence type="ECO:0000256" key="3">
    <source>
        <dbReference type="ARBA" id="ARBA00022448"/>
    </source>
</evidence>
<dbReference type="Proteomes" id="UP000030700">
    <property type="component" value="Unassembled WGS sequence"/>
</dbReference>
<dbReference type="GO" id="GO:0005315">
    <property type="term" value="F:phosphate transmembrane transporter activity"/>
    <property type="evidence" value="ECO:0007669"/>
    <property type="project" value="InterPro"/>
</dbReference>
<comment type="subcellular location">
    <subcellularLocation>
        <location evidence="1 9">Cell membrane</location>
        <topology evidence="1 9">Multi-pass membrane protein</topology>
    </subcellularLocation>
</comment>
<dbReference type="Gene3D" id="1.10.3720.10">
    <property type="entry name" value="MetI-like"/>
    <property type="match status" value="1"/>
</dbReference>
<evidence type="ECO:0000256" key="5">
    <source>
        <dbReference type="ARBA" id="ARBA00022592"/>
    </source>
</evidence>
<keyword evidence="7 9" id="KW-1133">Transmembrane helix</keyword>
<accession>A0A0S6VXZ6</accession>
<evidence type="ECO:0000256" key="1">
    <source>
        <dbReference type="ARBA" id="ARBA00004651"/>
    </source>
</evidence>
<keyword evidence="3" id="KW-0813">Transport</keyword>
<dbReference type="GO" id="GO:0005886">
    <property type="term" value="C:plasma membrane"/>
    <property type="evidence" value="ECO:0007669"/>
    <property type="project" value="UniProtKB-SubCell"/>
</dbReference>
<dbReference type="GO" id="GO:0035435">
    <property type="term" value="P:phosphate ion transmembrane transport"/>
    <property type="evidence" value="ECO:0007669"/>
    <property type="project" value="InterPro"/>
</dbReference>
<evidence type="ECO:0000256" key="4">
    <source>
        <dbReference type="ARBA" id="ARBA00022475"/>
    </source>
</evidence>
<evidence type="ECO:0000313" key="11">
    <source>
        <dbReference type="EMBL" id="GAK50259.1"/>
    </source>
</evidence>
<evidence type="ECO:0000256" key="8">
    <source>
        <dbReference type="ARBA" id="ARBA00023136"/>
    </source>
</evidence>
<evidence type="ECO:0000256" key="2">
    <source>
        <dbReference type="ARBA" id="ARBA00007069"/>
    </source>
</evidence>
<dbReference type="NCBIfam" id="TIGR00974">
    <property type="entry name" value="3a0107s02c"/>
    <property type="match status" value="1"/>
</dbReference>
<keyword evidence="12" id="KW-1185">Reference proteome</keyword>
<feature type="transmembrane region" description="Helical" evidence="9">
    <location>
        <begin position="137"/>
        <end position="155"/>
    </location>
</feature>
<dbReference type="SUPFAM" id="SSF161098">
    <property type="entry name" value="MetI-like"/>
    <property type="match status" value="1"/>
</dbReference>
<feature type="transmembrane region" description="Helical" evidence="9">
    <location>
        <begin position="106"/>
        <end position="131"/>
    </location>
</feature>
<evidence type="ECO:0000259" key="10">
    <source>
        <dbReference type="PROSITE" id="PS50928"/>
    </source>
</evidence>
<evidence type="ECO:0000256" key="9">
    <source>
        <dbReference type="RuleBase" id="RU363043"/>
    </source>
</evidence>
<keyword evidence="8 9" id="KW-0472">Membrane</keyword>
<dbReference type="CDD" id="cd06261">
    <property type="entry name" value="TM_PBP2"/>
    <property type="match status" value="1"/>
</dbReference>
<dbReference type="HOGENOM" id="CLU_033621_2_0_0"/>
<dbReference type="InterPro" id="IPR051408">
    <property type="entry name" value="Phosphate_transprt_permease"/>
</dbReference>
<dbReference type="AlphaFoldDB" id="A0A0S6VXZ6"/>
<organism evidence="11">
    <name type="scientific">Candidatus Moduliflexus flocculans</name>
    <dbReference type="NCBI Taxonomy" id="1499966"/>
    <lineage>
        <taxon>Bacteria</taxon>
        <taxon>Candidatus Moduliflexota</taxon>
        <taxon>Candidatus Moduliflexia</taxon>
        <taxon>Candidatus Moduliflexales</taxon>
        <taxon>Candidatus Moduliflexaceae</taxon>
    </lineage>
</organism>
<protein>
    <recommendedName>
        <fullName evidence="9">Phosphate transport system permease protein PstA</fullName>
    </recommendedName>
</protein>
<keyword evidence="5" id="KW-0592">Phosphate transport</keyword>
<reference evidence="11" key="1">
    <citation type="journal article" date="2015" name="PeerJ">
        <title>First genomic representation of candidate bacterial phylum KSB3 points to enhanced environmental sensing as a trigger of wastewater bulking.</title>
        <authorList>
            <person name="Sekiguchi Y."/>
            <person name="Ohashi A."/>
            <person name="Parks D.H."/>
            <person name="Yamauchi T."/>
            <person name="Tyson G.W."/>
            <person name="Hugenholtz P."/>
        </authorList>
    </citation>
    <scope>NUCLEOTIDE SEQUENCE [LARGE SCALE GENOMIC DNA]</scope>
</reference>
<evidence type="ECO:0000256" key="7">
    <source>
        <dbReference type="ARBA" id="ARBA00022989"/>
    </source>
</evidence>
<dbReference type="InterPro" id="IPR035906">
    <property type="entry name" value="MetI-like_sf"/>
</dbReference>
<name>A0A0S6VXZ6_9BACT</name>
<gene>
    <name evidence="11" type="ORF">U14_01487</name>
</gene>
<keyword evidence="4 9" id="KW-1003">Cell membrane</keyword>
<evidence type="ECO:0000313" key="12">
    <source>
        <dbReference type="Proteomes" id="UP000030700"/>
    </source>
</evidence>
<dbReference type="PANTHER" id="PTHR42922">
    <property type="entry name" value="PHOSPHATE TRANSPORT SYSTEM PERMEASE PROTEIN PSTA"/>
    <property type="match status" value="1"/>
</dbReference>
<feature type="transmembrane region" description="Helical" evidence="9">
    <location>
        <begin position="12"/>
        <end position="36"/>
    </location>
</feature>
<feature type="domain" description="ABC transmembrane type-1" evidence="10">
    <location>
        <begin position="69"/>
        <end position="272"/>
    </location>
</feature>
<feature type="transmembrane region" description="Helical" evidence="9">
    <location>
        <begin position="253"/>
        <end position="276"/>
    </location>
</feature>
<proteinExistence type="inferred from homology"/>
<feature type="transmembrane region" description="Helical" evidence="9">
    <location>
        <begin position="187"/>
        <end position="205"/>
    </location>
</feature>
<evidence type="ECO:0000256" key="6">
    <source>
        <dbReference type="ARBA" id="ARBA00022692"/>
    </source>
</evidence>
<feature type="transmembrane region" description="Helical" evidence="9">
    <location>
        <begin position="68"/>
        <end position="94"/>
    </location>
</feature>
<dbReference type="Pfam" id="PF00528">
    <property type="entry name" value="BPD_transp_1"/>
    <property type="match status" value="1"/>
</dbReference>